<evidence type="ECO:0000313" key="1">
    <source>
        <dbReference type="EMBL" id="AMY09587.1"/>
    </source>
</evidence>
<dbReference type="Proteomes" id="UP000076079">
    <property type="component" value="Chromosome"/>
</dbReference>
<dbReference type="AlphaFoldDB" id="A0A143PLX3"/>
<reference evidence="1 2" key="1">
    <citation type="journal article" date="2016" name="Genome Announc.">
        <title>First Complete Genome Sequence of a Subdivision 6 Acidobacterium Strain.</title>
        <authorList>
            <person name="Huang S."/>
            <person name="Vieira S."/>
            <person name="Bunk B."/>
            <person name="Riedel T."/>
            <person name="Sproer C."/>
            <person name="Overmann J."/>
        </authorList>
    </citation>
    <scope>NUCLEOTIDE SEQUENCE [LARGE SCALE GENOMIC DNA]</scope>
    <source>
        <strain evidence="2">DSM 100886 HEG_-6_39</strain>
    </source>
</reference>
<gene>
    <name evidence="1" type="ORF">LuPra_02806</name>
</gene>
<reference evidence="2" key="2">
    <citation type="submission" date="2016-04" db="EMBL/GenBank/DDBJ databases">
        <title>First Complete Genome Sequence of a Subdivision 6 Acidobacterium.</title>
        <authorList>
            <person name="Huang S."/>
            <person name="Vieira S."/>
            <person name="Bunk B."/>
            <person name="Riedel T."/>
            <person name="Sproeer C."/>
            <person name="Overmann J."/>
        </authorList>
    </citation>
    <scope>NUCLEOTIDE SEQUENCE [LARGE SCALE GENOMIC DNA]</scope>
    <source>
        <strain evidence="2">DSM 100886 HEG_-6_39</strain>
    </source>
</reference>
<name>A0A143PLX3_LUTPR</name>
<dbReference type="PATRIC" id="fig|1813736.3.peg.2996"/>
<proteinExistence type="predicted"/>
<dbReference type="KEGG" id="abac:LuPra_02806"/>
<accession>A0A143PLX3</accession>
<dbReference type="EMBL" id="CP015136">
    <property type="protein sequence ID" value="AMY09587.1"/>
    <property type="molecule type" value="Genomic_DNA"/>
</dbReference>
<evidence type="ECO:0000313" key="2">
    <source>
        <dbReference type="Proteomes" id="UP000076079"/>
    </source>
</evidence>
<protein>
    <submittedName>
        <fullName evidence="1">Uncharacterized protein</fullName>
    </submittedName>
</protein>
<organism evidence="1 2">
    <name type="scientific">Luteitalea pratensis</name>
    <dbReference type="NCBI Taxonomy" id="1855912"/>
    <lineage>
        <taxon>Bacteria</taxon>
        <taxon>Pseudomonadati</taxon>
        <taxon>Acidobacteriota</taxon>
        <taxon>Vicinamibacteria</taxon>
        <taxon>Vicinamibacterales</taxon>
        <taxon>Vicinamibacteraceae</taxon>
        <taxon>Luteitalea</taxon>
    </lineage>
</organism>
<dbReference type="SUPFAM" id="SSF53187">
    <property type="entry name" value="Zn-dependent exopeptidases"/>
    <property type="match status" value="1"/>
</dbReference>
<keyword evidence="2" id="KW-1185">Reference proteome</keyword>
<dbReference type="STRING" id="1855912.LuPra_02806"/>
<sequence length="121" mass="12945">MALLLTLVRAMNAARIPTDADILFVGNVGEEGEGDIDGLDQSELTNGALGSKRYRVTFTGPGGHSFRAFGVVSPASVSLPDNRRRFIKRALTTARALGSTTASAQRELGEQRLALPGMTWR</sequence>